<dbReference type="OrthoDB" id="2652069at2"/>
<keyword evidence="7" id="KW-1185">Reference proteome</keyword>
<dbReference type="STRING" id="2756.BFR44_07320"/>
<organism evidence="6 7">
    <name type="scientific">Brochothrix thermosphacta</name>
    <name type="common">Microbacterium thermosphactum</name>
    <dbReference type="NCBI Taxonomy" id="2756"/>
    <lineage>
        <taxon>Bacteria</taxon>
        <taxon>Bacillati</taxon>
        <taxon>Bacillota</taxon>
        <taxon>Bacilli</taxon>
        <taxon>Bacillales</taxon>
        <taxon>Listeriaceae</taxon>
        <taxon>Brochothrix</taxon>
    </lineage>
</organism>
<dbReference type="InterPro" id="IPR002491">
    <property type="entry name" value="ABC_transptr_periplasmic_BD"/>
</dbReference>
<dbReference type="Gene3D" id="3.40.50.1980">
    <property type="entry name" value="Nitrogenase molybdenum iron protein domain"/>
    <property type="match status" value="2"/>
</dbReference>
<feature type="domain" description="Fe/B12 periplasmic-binding" evidence="5">
    <location>
        <begin position="54"/>
        <end position="309"/>
    </location>
</feature>
<sequence length="310" mass="34270">MKKTMKQIIMIMGILAIGLLVACGNEKTEKAADKKPEMHTVKTSEGDVKVPKKPKRVLVQYVIGDAYALGVTPVGISNVLKGSALEDVFDSKKTKDLGAWDAWDEEAVLALEPDLIIVIDKKAVAKLGKIAPTVYMPYDKLTTEERVTFMGELLGKQAEAKKALADYEKNVATSHDKLMAAGYDKLTVSNFEGGLKEMNINGKKYGIGAIAYESLKLKAPEAIQKKIIDKDKFNVAVSLEVLPEYAGDVIIRNTYEGMDDMNKSKIWTNLPAIKNNRLVEMPFALGFYTDLYSANKQVDFVRDELIKVAK</sequence>
<dbReference type="PROSITE" id="PS51257">
    <property type="entry name" value="PROKAR_LIPOPROTEIN"/>
    <property type="match status" value="1"/>
</dbReference>
<dbReference type="Proteomes" id="UP000243591">
    <property type="component" value="Chromosome"/>
</dbReference>
<accession>A0A1D2LUY3</accession>
<evidence type="ECO:0000256" key="3">
    <source>
        <dbReference type="ARBA" id="ARBA00022448"/>
    </source>
</evidence>
<dbReference type="PANTHER" id="PTHR30532:SF29">
    <property type="entry name" value="FE(3+) DICITRATE-BINDING PERIPLASMIC PROTEIN"/>
    <property type="match status" value="1"/>
</dbReference>
<evidence type="ECO:0000256" key="2">
    <source>
        <dbReference type="ARBA" id="ARBA00008814"/>
    </source>
</evidence>
<dbReference type="Pfam" id="PF01497">
    <property type="entry name" value="Peripla_BP_2"/>
    <property type="match status" value="1"/>
</dbReference>
<dbReference type="GO" id="GO:1901678">
    <property type="term" value="P:iron coordination entity transport"/>
    <property type="evidence" value="ECO:0007669"/>
    <property type="project" value="UniProtKB-ARBA"/>
</dbReference>
<dbReference type="PROSITE" id="PS50983">
    <property type="entry name" value="FE_B12_PBP"/>
    <property type="match status" value="1"/>
</dbReference>
<dbReference type="AlphaFoldDB" id="A0A1D2LUY3"/>
<comment type="similarity">
    <text evidence="2">Belongs to the bacterial solute-binding protein 8 family.</text>
</comment>
<dbReference type="RefSeq" id="WP_069133576.1">
    <property type="nucleotide sequence ID" value="NZ_CP023483.1"/>
</dbReference>
<name>A0A1D2LUY3_BROTH</name>
<keyword evidence="4" id="KW-0732">Signal</keyword>
<dbReference type="InterPro" id="IPR051313">
    <property type="entry name" value="Bact_iron-sidero_bind"/>
</dbReference>
<reference evidence="6 7" key="1">
    <citation type="submission" date="2017-09" db="EMBL/GenBank/DDBJ databases">
        <title>Complete Genome Sequences of Two Strains of the Meat Spoilage Bacterium Brochothrix thermosphacta Isolated from Ground Chicken.</title>
        <authorList>
            <person name="Paoli G.C."/>
            <person name="Wijey C."/>
            <person name="Chen C.-Y."/>
            <person name="Nguyen L."/>
            <person name="Yan X."/>
            <person name="Irwin P.L."/>
        </authorList>
    </citation>
    <scope>NUCLEOTIDE SEQUENCE [LARGE SCALE GENOMIC DNA]</scope>
    <source>
        <strain evidence="6 7">BI</strain>
    </source>
</reference>
<protein>
    <recommendedName>
        <fullName evidence="5">Fe/B12 periplasmic-binding domain-containing protein</fullName>
    </recommendedName>
</protein>
<gene>
    <name evidence="6" type="ORF">CNY62_04545</name>
</gene>
<evidence type="ECO:0000313" key="7">
    <source>
        <dbReference type="Proteomes" id="UP000243591"/>
    </source>
</evidence>
<evidence type="ECO:0000313" key="6">
    <source>
        <dbReference type="EMBL" id="ATF25719.1"/>
    </source>
</evidence>
<dbReference type="KEGG" id="bths:CNY62_04545"/>
<dbReference type="GO" id="GO:0030288">
    <property type="term" value="C:outer membrane-bounded periplasmic space"/>
    <property type="evidence" value="ECO:0007669"/>
    <property type="project" value="TreeGrafter"/>
</dbReference>
<proteinExistence type="inferred from homology"/>
<dbReference type="SUPFAM" id="SSF53807">
    <property type="entry name" value="Helical backbone' metal receptor"/>
    <property type="match status" value="1"/>
</dbReference>
<evidence type="ECO:0000256" key="4">
    <source>
        <dbReference type="ARBA" id="ARBA00022729"/>
    </source>
</evidence>
<dbReference type="EMBL" id="CP023483">
    <property type="protein sequence ID" value="ATF25719.1"/>
    <property type="molecule type" value="Genomic_DNA"/>
</dbReference>
<evidence type="ECO:0000259" key="5">
    <source>
        <dbReference type="PROSITE" id="PS50983"/>
    </source>
</evidence>
<dbReference type="PANTHER" id="PTHR30532">
    <property type="entry name" value="IRON III DICITRATE-BINDING PERIPLASMIC PROTEIN"/>
    <property type="match status" value="1"/>
</dbReference>
<evidence type="ECO:0000256" key="1">
    <source>
        <dbReference type="ARBA" id="ARBA00004196"/>
    </source>
</evidence>
<keyword evidence="3" id="KW-0813">Transport</keyword>
<comment type="subcellular location">
    <subcellularLocation>
        <location evidence="1">Cell envelope</location>
    </subcellularLocation>
</comment>